<dbReference type="SUPFAM" id="SSF52799">
    <property type="entry name" value="(Phosphotyrosine protein) phosphatases II"/>
    <property type="match status" value="1"/>
</dbReference>
<dbReference type="GO" id="GO:0033549">
    <property type="term" value="F:MAP kinase phosphatase activity"/>
    <property type="evidence" value="ECO:0007669"/>
    <property type="project" value="InterPro"/>
</dbReference>
<evidence type="ECO:0000313" key="4">
    <source>
        <dbReference type="Proteomes" id="UP000467841"/>
    </source>
</evidence>
<dbReference type="InterPro" id="IPR020422">
    <property type="entry name" value="TYR_PHOSPHATASE_DUAL_dom"/>
</dbReference>
<accession>A0A6D2HNC0</accession>
<dbReference type="PANTHER" id="PTHR47244">
    <property type="entry name" value="PROTEIN-TYROSINE-PHOSPHATASE IBR5"/>
    <property type="match status" value="1"/>
</dbReference>
<dbReference type="InterPro" id="IPR000387">
    <property type="entry name" value="Tyr_Pase_dom"/>
</dbReference>
<feature type="domain" description="Tyrosine specific protein phosphatases" evidence="2">
    <location>
        <begin position="102"/>
        <end position="170"/>
    </location>
</feature>
<dbReference type="GO" id="GO:0005634">
    <property type="term" value="C:nucleus"/>
    <property type="evidence" value="ECO:0007669"/>
    <property type="project" value="TreeGrafter"/>
</dbReference>
<name>A0A6D2HNC0_9BRAS</name>
<evidence type="ECO:0000259" key="2">
    <source>
        <dbReference type="PROSITE" id="PS50056"/>
    </source>
</evidence>
<dbReference type="InterPro" id="IPR029021">
    <property type="entry name" value="Prot-tyrosine_phosphatase-like"/>
</dbReference>
<protein>
    <recommendedName>
        <fullName evidence="5">Tyrosine-protein phosphatase domain-containing protein</fullName>
    </recommendedName>
</protein>
<organism evidence="3 4">
    <name type="scientific">Microthlaspi erraticum</name>
    <dbReference type="NCBI Taxonomy" id="1685480"/>
    <lineage>
        <taxon>Eukaryota</taxon>
        <taxon>Viridiplantae</taxon>
        <taxon>Streptophyta</taxon>
        <taxon>Embryophyta</taxon>
        <taxon>Tracheophyta</taxon>
        <taxon>Spermatophyta</taxon>
        <taxon>Magnoliopsida</taxon>
        <taxon>eudicotyledons</taxon>
        <taxon>Gunneridae</taxon>
        <taxon>Pentapetalae</taxon>
        <taxon>rosids</taxon>
        <taxon>malvids</taxon>
        <taxon>Brassicales</taxon>
        <taxon>Brassicaceae</taxon>
        <taxon>Coluteocarpeae</taxon>
        <taxon>Microthlaspi</taxon>
    </lineage>
</organism>
<dbReference type="InterPro" id="IPR000340">
    <property type="entry name" value="Dual-sp_phosphatase_cat-dom"/>
</dbReference>
<dbReference type="Gene3D" id="3.90.190.10">
    <property type="entry name" value="Protein tyrosine phosphatase superfamily"/>
    <property type="match status" value="1"/>
</dbReference>
<dbReference type="Proteomes" id="UP000467841">
    <property type="component" value="Unassembled WGS sequence"/>
</dbReference>
<comment type="caution">
    <text evidence="3">The sequence shown here is derived from an EMBL/GenBank/DDBJ whole genome shotgun (WGS) entry which is preliminary data.</text>
</comment>
<reference evidence="3" key="1">
    <citation type="submission" date="2020-01" db="EMBL/GenBank/DDBJ databases">
        <authorList>
            <person name="Mishra B."/>
        </authorList>
    </citation>
    <scope>NUCLEOTIDE SEQUENCE [LARGE SCALE GENOMIC DNA]</scope>
</reference>
<gene>
    <name evidence="3" type="ORF">MERR_LOCUS3311</name>
</gene>
<feature type="domain" description="Tyrosine-protein phosphatase" evidence="1">
    <location>
        <begin position="45"/>
        <end position="181"/>
    </location>
</feature>
<dbReference type="SMART" id="SM00195">
    <property type="entry name" value="DSPc"/>
    <property type="match status" value="1"/>
</dbReference>
<evidence type="ECO:0008006" key="5">
    <source>
        <dbReference type="Google" id="ProtNLM"/>
    </source>
</evidence>
<dbReference type="GO" id="GO:0009738">
    <property type="term" value="P:abscisic acid-activated signaling pathway"/>
    <property type="evidence" value="ECO:0007669"/>
    <property type="project" value="InterPro"/>
</dbReference>
<dbReference type="PROSITE" id="PS50054">
    <property type="entry name" value="TYR_PHOSPHATASE_DUAL"/>
    <property type="match status" value="1"/>
</dbReference>
<dbReference type="GO" id="GO:0009734">
    <property type="term" value="P:auxin-activated signaling pathway"/>
    <property type="evidence" value="ECO:0007669"/>
    <property type="project" value="InterPro"/>
</dbReference>
<sequence length="211" mass="24281">MGKREREDPCRVCRHYHNYDEGEPCDICGHVGTSTKAAQIQVSSFPSEILPDFLYLGGFDTASNFKIDVTHGISHILNTVPSCENLYPSSFTYHRLRDEKALEFDNAIQFLDKCEIDKSRVLVNCMSGRNRSPAIVVGYLMKRKGWRLAESYQWVKQRRPTIDISPEFQQQLKEFEARLFGSRDGYGLSELNNQLQDLAFGPVNDNIRMDY</sequence>
<dbReference type="OrthoDB" id="165342at2759"/>
<dbReference type="PANTHER" id="PTHR47244:SF1">
    <property type="entry name" value="PROTEIN-TYROSINE-PHOSPHATASE IBR5"/>
    <property type="match status" value="1"/>
</dbReference>
<evidence type="ECO:0000313" key="3">
    <source>
        <dbReference type="EMBL" id="CAA7016076.1"/>
    </source>
</evidence>
<keyword evidence="4" id="KW-1185">Reference proteome</keyword>
<dbReference type="EMBL" id="CACVBM020000221">
    <property type="protein sequence ID" value="CAA7016076.1"/>
    <property type="molecule type" value="Genomic_DNA"/>
</dbReference>
<dbReference type="PROSITE" id="PS50056">
    <property type="entry name" value="TYR_PHOSPHATASE_2"/>
    <property type="match status" value="1"/>
</dbReference>
<dbReference type="Pfam" id="PF00782">
    <property type="entry name" value="DSPc"/>
    <property type="match status" value="1"/>
</dbReference>
<dbReference type="InterPro" id="IPR044212">
    <property type="entry name" value="IBR5-like"/>
</dbReference>
<proteinExistence type="predicted"/>
<evidence type="ECO:0000259" key="1">
    <source>
        <dbReference type="PROSITE" id="PS50054"/>
    </source>
</evidence>
<dbReference type="AlphaFoldDB" id="A0A6D2HNC0"/>